<protein>
    <submittedName>
        <fullName evidence="1">Putative secreted protein</fullName>
    </submittedName>
</protein>
<organism evidence="1">
    <name type="scientific">Xenopsylla cheopis</name>
    <name type="common">Oriental rat flea</name>
    <name type="synonym">Pulex cheopis</name>
    <dbReference type="NCBI Taxonomy" id="163159"/>
    <lineage>
        <taxon>Eukaryota</taxon>
        <taxon>Metazoa</taxon>
        <taxon>Ecdysozoa</taxon>
        <taxon>Arthropoda</taxon>
        <taxon>Hexapoda</taxon>
        <taxon>Insecta</taxon>
        <taxon>Pterygota</taxon>
        <taxon>Neoptera</taxon>
        <taxon>Endopterygota</taxon>
        <taxon>Siphonaptera</taxon>
        <taxon>Pulicidae</taxon>
        <taxon>Xenopsyllinae</taxon>
        <taxon>Xenopsylla</taxon>
    </lineage>
</organism>
<dbReference type="EMBL" id="GIIL01007946">
    <property type="protein sequence ID" value="NOV51672.1"/>
    <property type="molecule type" value="Transcribed_RNA"/>
</dbReference>
<dbReference type="AlphaFoldDB" id="A0A6M2DZL9"/>
<accession>A0A6M2DZL9</accession>
<proteinExistence type="predicted"/>
<sequence length="67" mass="8038">MLVIYYHVIYIYLYTCTHAFPFSCARRSLTAPLFLWCMYPELVELWSVATKPSLFFFFCKTRVGHPF</sequence>
<evidence type="ECO:0000313" key="1">
    <source>
        <dbReference type="EMBL" id="NOV51672.1"/>
    </source>
</evidence>
<reference evidence="1" key="1">
    <citation type="submission" date="2020-03" db="EMBL/GenBank/DDBJ databases">
        <title>Transcriptomic Profiling of the Digestive Tract of the Rat Flea, Xenopsylla cheopis, Following Blood Feeding and Infection with Yersinia pestis.</title>
        <authorList>
            <person name="Bland D.M."/>
            <person name="Martens C.A."/>
            <person name="Virtaneva K."/>
            <person name="Kanakabandi K."/>
            <person name="Long D."/>
            <person name="Rosenke R."/>
            <person name="Saturday G.A."/>
            <person name="Hoyt F.H."/>
            <person name="Bruno D.P."/>
            <person name="Ribeiro J.M.C."/>
            <person name="Hinnebusch J."/>
        </authorList>
    </citation>
    <scope>NUCLEOTIDE SEQUENCE</scope>
</reference>
<name>A0A6M2DZL9_XENCH</name>